<comment type="caution">
    <text evidence="6">The sequence shown here is derived from an EMBL/GenBank/DDBJ whole genome shotgun (WGS) entry which is preliminary data.</text>
</comment>
<evidence type="ECO:0000313" key="6">
    <source>
        <dbReference type="EMBL" id="TNM98978.1"/>
    </source>
</evidence>
<dbReference type="Pfam" id="PF05205">
    <property type="entry name" value="COMPASS-Shg1"/>
    <property type="match status" value="1"/>
</dbReference>
<dbReference type="EMBL" id="SWLE01000006">
    <property type="protein sequence ID" value="TNM98978.1"/>
    <property type="molecule type" value="Genomic_DNA"/>
</dbReference>
<feature type="compositionally biased region" description="Basic and acidic residues" evidence="4">
    <location>
        <begin position="590"/>
        <end position="600"/>
    </location>
</feature>
<dbReference type="AlphaFoldDB" id="A0A4Z2C4N1"/>
<feature type="compositionally biased region" description="Basic and acidic residues" evidence="4">
    <location>
        <begin position="1232"/>
        <end position="1248"/>
    </location>
</feature>
<evidence type="ECO:0000256" key="1">
    <source>
        <dbReference type="ARBA" id="ARBA00004286"/>
    </source>
</evidence>
<feature type="compositionally biased region" description="Polar residues" evidence="4">
    <location>
        <begin position="1124"/>
        <end position="1150"/>
    </location>
</feature>
<proteinExistence type="inferred from homology"/>
<accession>A0A4Z2C4N1</accession>
<feature type="compositionally biased region" description="Polar residues" evidence="4">
    <location>
        <begin position="1218"/>
        <end position="1230"/>
    </location>
</feature>
<keyword evidence="7" id="KW-1185">Reference proteome</keyword>
<organism evidence="6 7">
    <name type="scientific">Takifugu bimaculatus</name>
    <dbReference type="NCBI Taxonomy" id="433685"/>
    <lineage>
        <taxon>Eukaryota</taxon>
        <taxon>Metazoa</taxon>
        <taxon>Chordata</taxon>
        <taxon>Craniata</taxon>
        <taxon>Vertebrata</taxon>
        <taxon>Euteleostomi</taxon>
        <taxon>Actinopterygii</taxon>
        <taxon>Neopterygii</taxon>
        <taxon>Teleostei</taxon>
        <taxon>Neoteleostei</taxon>
        <taxon>Acanthomorphata</taxon>
        <taxon>Eupercaria</taxon>
        <taxon>Tetraodontiformes</taxon>
        <taxon>Tetradontoidea</taxon>
        <taxon>Tetraodontidae</taxon>
        <taxon>Takifugu</taxon>
    </lineage>
</organism>
<feature type="region of interest" description="Disordered" evidence="4">
    <location>
        <begin position="172"/>
        <end position="300"/>
    </location>
</feature>
<name>A0A4Z2C4N1_9TELE</name>
<dbReference type="PANTHER" id="PTHR47391:SF1">
    <property type="entry name" value="BIORIENTATION OF CHROMOSOMES IN CELL DIVISION 1 LIKE 1"/>
    <property type="match status" value="1"/>
</dbReference>
<dbReference type="InterPro" id="IPR055264">
    <property type="entry name" value="BOD1/SHG1_dom"/>
</dbReference>
<dbReference type="PANTHER" id="PTHR47391">
    <property type="entry name" value="BIORIENTATION OF CHROMOSOMES IN CELL DIVISION 1 LIKE 1"/>
    <property type="match status" value="1"/>
</dbReference>
<feature type="compositionally biased region" description="Low complexity" evidence="4">
    <location>
        <begin position="146"/>
        <end position="156"/>
    </location>
</feature>
<feature type="compositionally biased region" description="Basic and acidic residues" evidence="4">
    <location>
        <begin position="394"/>
        <end position="424"/>
    </location>
</feature>
<feature type="region of interest" description="Disordered" evidence="4">
    <location>
        <begin position="118"/>
        <end position="157"/>
    </location>
</feature>
<feature type="compositionally biased region" description="Polar residues" evidence="4">
    <location>
        <begin position="1044"/>
        <end position="1059"/>
    </location>
</feature>
<feature type="compositionally biased region" description="Basic and acidic residues" evidence="4">
    <location>
        <begin position="267"/>
        <end position="288"/>
    </location>
</feature>
<reference evidence="6 7" key="1">
    <citation type="submission" date="2019-04" db="EMBL/GenBank/DDBJ databases">
        <title>The sequence and de novo assembly of Takifugu bimaculatus genome using PacBio and Hi-C technologies.</title>
        <authorList>
            <person name="Xu P."/>
            <person name="Liu B."/>
            <person name="Zhou Z."/>
        </authorList>
    </citation>
    <scope>NUCLEOTIDE SEQUENCE [LARGE SCALE GENOMIC DNA]</scope>
    <source>
        <strain evidence="6">TB-2018</strain>
        <tissue evidence="6">Muscle</tissue>
    </source>
</reference>
<comment type="similarity">
    <text evidence="2">Belongs to the BOD1 family.</text>
</comment>
<evidence type="ECO:0000259" key="5">
    <source>
        <dbReference type="Pfam" id="PF05205"/>
    </source>
</evidence>
<feature type="domain" description="BOD1/SHG1" evidence="5">
    <location>
        <begin position="15"/>
        <end position="110"/>
    </location>
</feature>
<sequence>MAGLPPGDPQLVSMIVSHLKTQGLFDQFRRDCLADVDTKPAYLNLKQRVDNFVSNHLSNHTWSPHLNKNQLRNNIRQLVLQSGMLEQGVDRIVAQVVDPKINHIFRPQVERVAREFLSPGSCSEEPPAPPPPTEPKPESSTIEQVTSSTPATTSASDAMSILDTITTLNQEASVRASSSTEKVRKGQTSDEPSQLQLEEGVQDMKVVEEGDSSSSSDRKTEEGVQELTSEVKMEESQDQLDLGRESLAEEVKLEEEKSGGQEPIEEDKDKAVGKPAGKPEEEHTDDMLKSACQAKQKAKERIKEEYFLEDSDLEGLSDITVSSVHTSDLSSLEGQSDDDQQQSDSSEEGELPPDDQDEKEKKQGEEHKPRRKAYVHKPFLYSRYYSDSDDEVTVEERRRSAAKDKEERLLKRQKNRERMEEQHKQRSVWTEDQDYKKQKGGICFGQEHPKAKQARKERKVLEKKMALNRKRKLGSKKEEDLVKKKVDTDGSRKDAEGSRKDAEGSRKDSEGSRKDAEGSRKDAEGSRKDVEGPKKDVEGPKKDAEGSKKVEVKPAFPKFPQPKLGRNLSESGSSDERHRRTSGSFSEDLSEAKKLSDKSRTHSFILDLEQGSQEALKQRSVGKFDRLFRKEHPKERKERSLSDERTKLKQKQEKKYEVQPDESQQREGTVKMSCEEKVEKKLKIKSEKKIPGKATVSEEERSDVDPGTDGSKKKEKHSKEALKRSRSHTEDKQGDKPKSKDSEKEKTKGDQDGQKIIKPSSDSDKDQKRIKLSEKRILEKSKLKSKDDTKPQLSKMDNKVQVSEVKSAGGPTVSKPEKKKEGNTKEQRKVFEESLNEKAELSGPKKKAEKKEKSQERRSDSQEERRAPREEKPEKAGKSKTDVEEDLKKVSVLRDASTESDAVATTVATSFLEDTCDALSDITPEPPEGDTESRLRELPAVPAEADALLTLMDVCTSAEARLPPESSREDVTSDLTLQEADMKMKEAALTLLSMDSAVTTSLICHNAREEVELYHREPEVVESTSAKAEQRPADVLATGETKPVESQQTVEVGAENTNKPGLPEHVQEEDKPSESITQPDEPTSNEREAVLNEGEAKDVEIPPESQLRDETAAAEWQEAADTVGSETTEVSTDQISPAESEPTTETSSQKEQPETEIADPRSNPGTESSVFGKQTEIDIDNSEAERKEPETETPEVELVPETNEENRERGPDNHSEQVKQTNLDDVSSTDNQEDKDLSEKEETRDGGGGRKRKLSAHKAEKESGDEGEKEDTKDEQVN</sequence>
<feature type="compositionally biased region" description="Basic and acidic residues" evidence="4">
    <location>
        <begin position="1204"/>
        <end position="1217"/>
    </location>
</feature>
<feature type="compositionally biased region" description="Basic and acidic residues" evidence="4">
    <location>
        <begin position="815"/>
        <end position="840"/>
    </location>
</feature>
<feature type="compositionally biased region" description="Basic and acidic residues" evidence="4">
    <location>
        <begin position="1084"/>
        <end position="1111"/>
    </location>
</feature>
<evidence type="ECO:0000313" key="7">
    <source>
        <dbReference type="Proteomes" id="UP000516260"/>
    </source>
</evidence>
<feature type="compositionally biased region" description="Basic and acidic residues" evidence="4">
    <location>
        <begin position="849"/>
        <end position="886"/>
    </location>
</feature>
<feature type="region of interest" description="Disordered" evidence="4">
    <location>
        <begin position="1021"/>
        <end position="1278"/>
    </location>
</feature>
<dbReference type="Proteomes" id="UP000516260">
    <property type="component" value="Chromosome 14"/>
</dbReference>
<feature type="compositionally biased region" description="Basic and acidic residues" evidence="4">
    <location>
        <begin position="717"/>
        <end position="790"/>
    </location>
</feature>
<dbReference type="GO" id="GO:0005694">
    <property type="term" value="C:chromosome"/>
    <property type="evidence" value="ECO:0007669"/>
    <property type="project" value="UniProtKB-SubCell"/>
</dbReference>
<evidence type="ECO:0000256" key="4">
    <source>
        <dbReference type="SAM" id="MobiDB-lite"/>
    </source>
</evidence>
<feature type="compositionally biased region" description="Basic and acidic residues" evidence="4">
    <location>
        <begin position="475"/>
        <end position="552"/>
    </location>
</feature>
<gene>
    <name evidence="6" type="ORF">fugu_013542</name>
</gene>
<protein>
    <recommendedName>
        <fullName evidence="5">BOD1/SHG1 domain-containing protein</fullName>
    </recommendedName>
</protein>
<evidence type="ECO:0000256" key="3">
    <source>
        <dbReference type="ARBA" id="ARBA00022454"/>
    </source>
</evidence>
<feature type="compositionally biased region" description="Basic and acidic residues" evidence="4">
    <location>
        <begin position="1257"/>
        <end position="1278"/>
    </location>
</feature>
<dbReference type="InterPro" id="IPR043244">
    <property type="entry name" value="BOD1L1"/>
</dbReference>
<keyword evidence="3" id="KW-0158">Chromosome</keyword>
<feature type="compositionally biased region" description="Basic and acidic residues" evidence="4">
    <location>
        <begin position="622"/>
        <end position="690"/>
    </location>
</feature>
<feature type="compositionally biased region" description="Polar residues" evidence="4">
    <location>
        <begin position="1163"/>
        <end position="1172"/>
    </location>
</feature>
<feature type="region of interest" description="Disordered" evidence="4">
    <location>
        <begin position="323"/>
        <end position="886"/>
    </location>
</feature>
<feature type="compositionally biased region" description="Basic and acidic residues" evidence="4">
    <location>
        <begin position="229"/>
        <end position="259"/>
    </location>
</feature>
<comment type="subcellular location">
    <subcellularLocation>
        <location evidence="1">Chromosome</location>
    </subcellularLocation>
</comment>
<feature type="compositionally biased region" description="Basic and acidic residues" evidence="4">
    <location>
        <begin position="358"/>
        <end position="368"/>
    </location>
</feature>
<feature type="compositionally biased region" description="Acidic residues" evidence="4">
    <location>
        <begin position="335"/>
        <end position="357"/>
    </location>
</feature>
<evidence type="ECO:0000256" key="2">
    <source>
        <dbReference type="ARBA" id="ARBA00008463"/>
    </source>
</evidence>